<name>G2R1Y9_THETT</name>
<dbReference type="STRING" id="578455.G2R1Y9"/>
<dbReference type="eggNOG" id="ENOG502T2AW">
    <property type="taxonomic scope" value="Eukaryota"/>
</dbReference>
<evidence type="ECO:0000256" key="1">
    <source>
        <dbReference type="SAM" id="MobiDB-lite"/>
    </source>
</evidence>
<dbReference type="AlphaFoldDB" id="G2R1Y9"/>
<organism evidence="2 3">
    <name type="scientific">Thermothielavioides terrestris (strain ATCC 38088 / NRRL 8126)</name>
    <name type="common">Thielavia terrestris</name>
    <dbReference type="NCBI Taxonomy" id="578455"/>
    <lineage>
        <taxon>Eukaryota</taxon>
        <taxon>Fungi</taxon>
        <taxon>Dikarya</taxon>
        <taxon>Ascomycota</taxon>
        <taxon>Pezizomycotina</taxon>
        <taxon>Sordariomycetes</taxon>
        <taxon>Sordariomycetidae</taxon>
        <taxon>Sordariales</taxon>
        <taxon>Chaetomiaceae</taxon>
        <taxon>Thermothielavioides</taxon>
        <taxon>Thermothielavioides terrestris</taxon>
    </lineage>
</organism>
<dbReference type="GeneID" id="11520778"/>
<reference evidence="2 3" key="1">
    <citation type="journal article" date="2011" name="Nat. Biotechnol.">
        <title>Comparative genomic analysis of the thermophilic biomass-degrading fungi Myceliophthora thermophila and Thielavia terrestris.</title>
        <authorList>
            <person name="Berka R.M."/>
            <person name="Grigoriev I.V."/>
            <person name="Otillar R."/>
            <person name="Salamov A."/>
            <person name="Grimwood J."/>
            <person name="Reid I."/>
            <person name="Ishmael N."/>
            <person name="John T."/>
            <person name="Darmond C."/>
            <person name="Moisan M.-C."/>
            <person name="Henrissat B."/>
            <person name="Coutinho P.M."/>
            <person name="Lombard V."/>
            <person name="Natvig D.O."/>
            <person name="Lindquist E."/>
            <person name="Schmutz J."/>
            <person name="Lucas S."/>
            <person name="Harris P."/>
            <person name="Powlowski J."/>
            <person name="Bellemare A."/>
            <person name="Taylor D."/>
            <person name="Butler G."/>
            <person name="de Vries R.P."/>
            <person name="Allijn I.E."/>
            <person name="van den Brink J."/>
            <person name="Ushinsky S."/>
            <person name="Storms R."/>
            <person name="Powell A.J."/>
            <person name="Paulsen I.T."/>
            <person name="Elbourne L.D.H."/>
            <person name="Baker S.E."/>
            <person name="Magnuson J."/>
            <person name="LaBoissiere S."/>
            <person name="Clutterbuck A.J."/>
            <person name="Martinez D."/>
            <person name="Wogulis M."/>
            <person name="de Leon A.L."/>
            <person name="Rey M.W."/>
            <person name="Tsang A."/>
        </authorList>
    </citation>
    <scope>NUCLEOTIDE SEQUENCE [LARGE SCALE GENOMIC DNA]</scope>
    <source>
        <strain evidence="3">ATCC 38088 / NRRL 8126</strain>
    </source>
</reference>
<dbReference type="OrthoDB" id="5337545at2759"/>
<gene>
    <name evidence="2" type="ORF">THITE_2113176</name>
</gene>
<dbReference type="EMBL" id="CP003010">
    <property type="protein sequence ID" value="AEO65770.1"/>
    <property type="molecule type" value="Genomic_DNA"/>
</dbReference>
<keyword evidence="3" id="KW-1185">Reference proteome</keyword>
<evidence type="ECO:0000313" key="2">
    <source>
        <dbReference type="EMBL" id="AEO65770.1"/>
    </source>
</evidence>
<sequence>MAQSAASFLMTGPPGTGFSSESEKGESSRTGRALERAGESSVRLQPSAPSGETIKTRHAQQHIAQEEASFSAFLDSGDVPVLTGAGDLEDAWRSAVPDSAMSTTTMAAGSPFRSVAEQEARDGADVVALLSDGGLDHVYTHSSEPISRADLARLREALFGKDTDHESSLVWDSVLNFIPEYLEFHAGQGVGPGDDLAMHFGTVDADEARQTWISQWSRLLTSYQDEVWGDLGGLVEEARTEVKRMEEARPDEKPQEPKALLRLRAILGHLRSVS</sequence>
<protein>
    <submittedName>
        <fullName evidence="2">Uncharacterized protein</fullName>
    </submittedName>
</protein>
<dbReference type="HOGENOM" id="CLU_049645_0_1_1"/>
<feature type="region of interest" description="Disordered" evidence="1">
    <location>
        <begin position="1"/>
        <end position="60"/>
    </location>
</feature>
<dbReference type="RefSeq" id="XP_003652106.1">
    <property type="nucleotide sequence ID" value="XM_003652058.1"/>
</dbReference>
<dbReference type="Proteomes" id="UP000008181">
    <property type="component" value="Chromosome 2"/>
</dbReference>
<dbReference type="KEGG" id="ttt:THITE_2113176"/>
<proteinExistence type="predicted"/>
<accession>G2R1Y9</accession>
<feature type="compositionally biased region" description="Basic and acidic residues" evidence="1">
    <location>
        <begin position="21"/>
        <end position="38"/>
    </location>
</feature>
<evidence type="ECO:0000313" key="3">
    <source>
        <dbReference type="Proteomes" id="UP000008181"/>
    </source>
</evidence>